<organism evidence="2 3">
    <name type="scientific">Methylobacterium komagatae</name>
    <dbReference type="NCBI Taxonomy" id="374425"/>
    <lineage>
        <taxon>Bacteria</taxon>
        <taxon>Pseudomonadati</taxon>
        <taxon>Pseudomonadota</taxon>
        <taxon>Alphaproteobacteria</taxon>
        <taxon>Hyphomicrobiales</taxon>
        <taxon>Methylobacteriaceae</taxon>
        <taxon>Methylobacterium</taxon>
    </lineage>
</organism>
<keyword evidence="1" id="KW-0175">Coiled coil</keyword>
<dbReference type="Proteomes" id="UP001596292">
    <property type="component" value="Unassembled WGS sequence"/>
</dbReference>
<proteinExistence type="predicted"/>
<dbReference type="RefSeq" id="WP_378970588.1">
    <property type="nucleotide sequence ID" value="NZ_JBHSWN010000001.1"/>
</dbReference>
<reference evidence="3" key="1">
    <citation type="journal article" date="2019" name="Int. J. Syst. Evol. Microbiol.">
        <title>The Global Catalogue of Microorganisms (GCM) 10K type strain sequencing project: providing services to taxonomists for standard genome sequencing and annotation.</title>
        <authorList>
            <consortium name="The Broad Institute Genomics Platform"/>
            <consortium name="The Broad Institute Genome Sequencing Center for Infectious Disease"/>
            <person name="Wu L."/>
            <person name="Ma J."/>
        </authorList>
    </citation>
    <scope>NUCLEOTIDE SEQUENCE [LARGE SCALE GENOMIC DNA]</scope>
    <source>
        <strain evidence="3">CCUG 48316</strain>
    </source>
</reference>
<evidence type="ECO:0000313" key="3">
    <source>
        <dbReference type="Proteomes" id="UP001596292"/>
    </source>
</evidence>
<sequence>MSNPWSAPVVKPLSKLLKFIRVQMAGAPAADAEDAVDSIAEHFADEIRAAVEPLKEENAALRREIETLKGLVPSAASDATDLFAPIREEIAELRVALEKALSAAATPADEVVAAVKALHERVTALEKPRPAAAVAARAAAPAARPATTA</sequence>
<protein>
    <recommendedName>
        <fullName evidence="4">PspA/IM30 family protein</fullName>
    </recommendedName>
</protein>
<evidence type="ECO:0000256" key="1">
    <source>
        <dbReference type="SAM" id="Coils"/>
    </source>
</evidence>
<gene>
    <name evidence="2" type="ORF">ACFQE0_13930</name>
</gene>
<evidence type="ECO:0008006" key="4">
    <source>
        <dbReference type="Google" id="ProtNLM"/>
    </source>
</evidence>
<name>A0ABW2BL85_9HYPH</name>
<dbReference type="EMBL" id="JBHSWN010000001">
    <property type="protein sequence ID" value="MFC6790609.1"/>
    <property type="molecule type" value="Genomic_DNA"/>
</dbReference>
<keyword evidence="3" id="KW-1185">Reference proteome</keyword>
<comment type="caution">
    <text evidence="2">The sequence shown here is derived from an EMBL/GenBank/DDBJ whole genome shotgun (WGS) entry which is preliminary data.</text>
</comment>
<feature type="coiled-coil region" evidence="1">
    <location>
        <begin position="44"/>
        <end position="71"/>
    </location>
</feature>
<evidence type="ECO:0000313" key="2">
    <source>
        <dbReference type="EMBL" id="MFC6790609.1"/>
    </source>
</evidence>
<accession>A0ABW2BL85</accession>